<evidence type="ECO:0000256" key="9">
    <source>
        <dbReference type="ARBA" id="ARBA00023295"/>
    </source>
</evidence>
<evidence type="ECO:0000256" key="8">
    <source>
        <dbReference type="ARBA" id="ARBA00023268"/>
    </source>
</evidence>
<keyword evidence="6" id="KW-0234">DNA repair</keyword>
<dbReference type="Proteomes" id="UP001178507">
    <property type="component" value="Unassembled WGS sequence"/>
</dbReference>
<dbReference type="InterPro" id="IPR015886">
    <property type="entry name" value="H2TH_FPG"/>
</dbReference>
<dbReference type="GO" id="GO:0003684">
    <property type="term" value="F:damaged DNA binding"/>
    <property type="evidence" value="ECO:0007669"/>
    <property type="project" value="InterPro"/>
</dbReference>
<organism evidence="11 12">
    <name type="scientific">Effrenium voratum</name>
    <dbReference type="NCBI Taxonomy" id="2562239"/>
    <lineage>
        <taxon>Eukaryota</taxon>
        <taxon>Sar</taxon>
        <taxon>Alveolata</taxon>
        <taxon>Dinophyceae</taxon>
        <taxon>Suessiales</taxon>
        <taxon>Symbiodiniaceae</taxon>
        <taxon>Effrenium</taxon>
    </lineage>
</organism>
<keyword evidence="9" id="KW-0326">Glycosidase</keyword>
<evidence type="ECO:0000313" key="12">
    <source>
        <dbReference type="Proteomes" id="UP001178507"/>
    </source>
</evidence>
<keyword evidence="5" id="KW-0238">DNA-binding</keyword>
<reference evidence="11" key="1">
    <citation type="submission" date="2023-08" db="EMBL/GenBank/DDBJ databases">
        <authorList>
            <person name="Chen Y."/>
            <person name="Shah S."/>
            <person name="Dougan E. K."/>
            <person name="Thang M."/>
            <person name="Chan C."/>
        </authorList>
    </citation>
    <scope>NUCLEOTIDE SEQUENCE</scope>
</reference>
<keyword evidence="4" id="KW-0378">Hydrolase</keyword>
<evidence type="ECO:0000256" key="2">
    <source>
        <dbReference type="ARBA" id="ARBA00009409"/>
    </source>
</evidence>
<evidence type="ECO:0000256" key="6">
    <source>
        <dbReference type="ARBA" id="ARBA00023204"/>
    </source>
</evidence>
<dbReference type="InterPro" id="IPR035937">
    <property type="entry name" value="FPG_N"/>
</dbReference>
<evidence type="ECO:0000256" key="7">
    <source>
        <dbReference type="ARBA" id="ARBA00023239"/>
    </source>
</evidence>
<dbReference type="Gene3D" id="1.10.8.50">
    <property type="match status" value="1"/>
</dbReference>
<dbReference type="SMART" id="SM00898">
    <property type="entry name" value="Fapy_DNA_glyco"/>
    <property type="match status" value="1"/>
</dbReference>
<evidence type="ECO:0000256" key="5">
    <source>
        <dbReference type="ARBA" id="ARBA00023125"/>
    </source>
</evidence>
<comment type="similarity">
    <text evidence="2">Belongs to the FPG family.</text>
</comment>
<dbReference type="PANTHER" id="PTHR22993:SF9">
    <property type="entry name" value="FORMAMIDOPYRIMIDINE-DNA GLYCOSYLASE"/>
    <property type="match status" value="1"/>
</dbReference>
<dbReference type="GO" id="GO:0005634">
    <property type="term" value="C:nucleus"/>
    <property type="evidence" value="ECO:0007669"/>
    <property type="project" value="TreeGrafter"/>
</dbReference>
<dbReference type="Pfam" id="PF01149">
    <property type="entry name" value="Fapy_DNA_glyco"/>
    <property type="match status" value="1"/>
</dbReference>
<dbReference type="InterPro" id="IPR010979">
    <property type="entry name" value="Ribosomal_uS13-like_H2TH"/>
</dbReference>
<keyword evidence="8" id="KW-0511">Multifunctional enzyme</keyword>
<dbReference type="Pfam" id="PF06831">
    <property type="entry name" value="H2TH"/>
    <property type="match status" value="1"/>
</dbReference>
<gene>
    <name evidence="11" type="ORF">EVOR1521_LOCUS25676</name>
</gene>
<comment type="caution">
    <text evidence="11">The sequence shown here is derived from an EMBL/GenBank/DDBJ whole genome shotgun (WGS) entry which is preliminary data.</text>
</comment>
<dbReference type="PROSITE" id="PS51068">
    <property type="entry name" value="FPG_CAT"/>
    <property type="match status" value="1"/>
</dbReference>
<dbReference type="AlphaFoldDB" id="A0AA36N8H1"/>
<dbReference type="GO" id="GO:0006284">
    <property type="term" value="P:base-excision repair"/>
    <property type="evidence" value="ECO:0007669"/>
    <property type="project" value="InterPro"/>
</dbReference>
<name>A0AA36N8H1_9DINO</name>
<dbReference type="InterPro" id="IPR012319">
    <property type="entry name" value="FPG_cat"/>
</dbReference>
<protein>
    <recommendedName>
        <fullName evidence="10">Formamidopyrimidine-DNA glycosylase catalytic domain-containing protein</fullName>
    </recommendedName>
</protein>
<sequence>MRTRVALPSSPELPEVEYSRRCAQRALASKRISAVKVANDRVVFEKVQPKRFAKLMTGRKVKRCRRWGKQLWFEMDKGPCPTLHLGMTGSVHIKGKRGLKYVRLKEEDPNTWPPRFCKLELQMSDGTCFAMSDPRRFGRISCRNDPLHEPPVSRMGFDPLIKMPTAADFAAQLRKRMADIKAVLLDQSFAAGVGNWVADEVLYQAGIHPKERAAKLSPKAVKALHRHLGAVVKRAVKVNADAAKFPRTWLFHYRWALTSSVQGQEEYPGRQRPTLEVPDFWRPHFCICPCCAEAGGGRRQAGPEARGPT</sequence>
<proteinExistence type="inferred from homology"/>
<dbReference type="GO" id="GO:0008270">
    <property type="term" value="F:zinc ion binding"/>
    <property type="evidence" value="ECO:0007669"/>
    <property type="project" value="InterPro"/>
</dbReference>
<dbReference type="PANTHER" id="PTHR22993">
    <property type="entry name" value="FORMAMIDOPYRIMIDINE-DNA GLYCOSYLASE"/>
    <property type="match status" value="1"/>
</dbReference>
<dbReference type="GO" id="GO:0003906">
    <property type="term" value="F:DNA-(apurinic or apyrimidinic site) endonuclease activity"/>
    <property type="evidence" value="ECO:0007669"/>
    <property type="project" value="InterPro"/>
</dbReference>
<evidence type="ECO:0000256" key="4">
    <source>
        <dbReference type="ARBA" id="ARBA00022801"/>
    </source>
</evidence>
<dbReference type="SUPFAM" id="SSF46946">
    <property type="entry name" value="S13-like H2TH domain"/>
    <property type="match status" value="1"/>
</dbReference>
<comment type="catalytic activity">
    <reaction evidence="1">
        <text>Hydrolysis of DNA containing ring-opened 7-methylguanine residues, releasing 2,6-diamino-4-hydroxy-5-(N-methyl)formamidopyrimidine.</text>
        <dbReference type="EC" id="3.2.2.23"/>
    </reaction>
</comment>
<keyword evidence="3" id="KW-0227">DNA damage</keyword>
<keyword evidence="12" id="KW-1185">Reference proteome</keyword>
<dbReference type="SMART" id="SM01232">
    <property type="entry name" value="H2TH"/>
    <property type="match status" value="1"/>
</dbReference>
<evidence type="ECO:0000256" key="3">
    <source>
        <dbReference type="ARBA" id="ARBA00022763"/>
    </source>
</evidence>
<accession>A0AA36N8H1</accession>
<feature type="domain" description="Formamidopyrimidine-DNA glycosylase catalytic" evidence="10">
    <location>
        <begin position="11"/>
        <end position="138"/>
    </location>
</feature>
<dbReference type="GO" id="GO:0016829">
    <property type="term" value="F:lyase activity"/>
    <property type="evidence" value="ECO:0007669"/>
    <property type="project" value="UniProtKB-KW"/>
</dbReference>
<dbReference type="SUPFAM" id="SSF81624">
    <property type="entry name" value="N-terminal domain of MutM-like DNA repair proteins"/>
    <property type="match status" value="1"/>
</dbReference>
<dbReference type="EMBL" id="CAUJNA010003472">
    <property type="protein sequence ID" value="CAJ1402890.1"/>
    <property type="molecule type" value="Genomic_DNA"/>
</dbReference>
<dbReference type="GO" id="GO:0008534">
    <property type="term" value="F:oxidized purine nucleobase lesion DNA N-glycosylase activity"/>
    <property type="evidence" value="ECO:0007669"/>
    <property type="project" value="UniProtKB-EC"/>
</dbReference>
<evidence type="ECO:0000313" key="11">
    <source>
        <dbReference type="EMBL" id="CAJ1402890.1"/>
    </source>
</evidence>
<dbReference type="Gene3D" id="3.20.190.10">
    <property type="entry name" value="MutM-like, N-terminal"/>
    <property type="match status" value="1"/>
</dbReference>
<keyword evidence="7" id="KW-0456">Lyase</keyword>
<evidence type="ECO:0000259" key="10">
    <source>
        <dbReference type="PROSITE" id="PS51068"/>
    </source>
</evidence>
<evidence type="ECO:0000256" key="1">
    <source>
        <dbReference type="ARBA" id="ARBA00001668"/>
    </source>
</evidence>